<dbReference type="AlphaFoldDB" id="A0A1F7X961"/>
<name>A0A1F7X961_9BACT</name>
<proteinExistence type="predicted"/>
<sequence>MPNIERNFIRNKQGVPIAVQVRRIVSGVEEEVTTVLDQDGRSLFRVTKRPAPGGGTFVTSEHPSTGYTTEYYGS</sequence>
<evidence type="ECO:0000256" key="1">
    <source>
        <dbReference type="SAM" id="MobiDB-lite"/>
    </source>
</evidence>
<accession>A0A1F7X961</accession>
<feature type="region of interest" description="Disordered" evidence="1">
    <location>
        <begin position="46"/>
        <end position="74"/>
    </location>
</feature>
<feature type="compositionally biased region" description="Polar residues" evidence="1">
    <location>
        <begin position="57"/>
        <end position="68"/>
    </location>
</feature>
<evidence type="ECO:0000313" key="2">
    <source>
        <dbReference type="EMBL" id="OGM11567.1"/>
    </source>
</evidence>
<evidence type="ECO:0000313" key="3">
    <source>
        <dbReference type="Proteomes" id="UP000177053"/>
    </source>
</evidence>
<dbReference type="EMBL" id="MGFS01000015">
    <property type="protein sequence ID" value="OGM11567.1"/>
    <property type="molecule type" value="Genomic_DNA"/>
</dbReference>
<organism evidence="2 3">
    <name type="scientific">Candidatus Woesebacteria bacterium RBG_16_34_12</name>
    <dbReference type="NCBI Taxonomy" id="1802480"/>
    <lineage>
        <taxon>Bacteria</taxon>
        <taxon>Candidatus Woeseibacteriota</taxon>
    </lineage>
</organism>
<gene>
    <name evidence="2" type="ORF">A2Z22_02090</name>
</gene>
<comment type="caution">
    <text evidence="2">The sequence shown here is derived from an EMBL/GenBank/DDBJ whole genome shotgun (WGS) entry which is preliminary data.</text>
</comment>
<reference evidence="2 3" key="1">
    <citation type="journal article" date="2016" name="Nat. Commun.">
        <title>Thousands of microbial genomes shed light on interconnected biogeochemical processes in an aquifer system.</title>
        <authorList>
            <person name="Anantharaman K."/>
            <person name="Brown C.T."/>
            <person name="Hug L.A."/>
            <person name="Sharon I."/>
            <person name="Castelle C.J."/>
            <person name="Probst A.J."/>
            <person name="Thomas B.C."/>
            <person name="Singh A."/>
            <person name="Wilkins M.J."/>
            <person name="Karaoz U."/>
            <person name="Brodie E.L."/>
            <person name="Williams K.H."/>
            <person name="Hubbard S.S."/>
            <person name="Banfield J.F."/>
        </authorList>
    </citation>
    <scope>NUCLEOTIDE SEQUENCE [LARGE SCALE GENOMIC DNA]</scope>
</reference>
<dbReference type="Proteomes" id="UP000177053">
    <property type="component" value="Unassembled WGS sequence"/>
</dbReference>
<protein>
    <submittedName>
        <fullName evidence="2">Uncharacterized protein</fullName>
    </submittedName>
</protein>